<dbReference type="EMBL" id="KK915662">
    <property type="protein sequence ID" value="KDP21314.1"/>
    <property type="molecule type" value="Genomic_DNA"/>
</dbReference>
<dbReference type="Pfam" id="PF00407">
    <property type="entry name" value="Bet_v_1"/>
    <property type="match status" value="1"/>
</dbReference>
<dbReference type="InterPro" id="IPR023393">
    <property type="entry name" value="START-like_dom_sf"/>
</dbReference>
<dbReference type="KEGG" id="jcu:105649853"/>
<organism evidence="2 3">
    <name type="scientific">Jatropha curcas</name>
    <name type="common">Barbados nut</name>
    <dbReference type="NCBI Taxonomy" id="180498"/>
    <lineage>
        <taxon>Eukaryota</taxon>
        <taxon>Viridiplantae</taxon>
        <taxon>Streptophyta</taxon>
        <taxon>Embryophyta</taxon>
        <taxon>Tracheophyta</taxon>
        <taxon>Spermatophyta</taxon>
        <taxon>Magnoliopsida</taxon>
        <taxon>eudicotyledons</taxon>
        <taxon>Gunneridae</taxon>
        <taxon>Pentapetalae</taxon>
        <taxon>rosids</taxon>
        <taxon>fabids</taxon>
        <taxon>Malpighiales</taxon>
        <taxon>Euphorbiaceae</taxon>
        <taxon>Crotonoideae</taxon>
        <taxon>Jatropheae</taxon>
        <taxon>Jatropha</taxon>
    </lineage>
</organism>
<evidence type="ECO:0000313" key="3">
    <source>
        <dbReference type="Proteomes" id="UP000027138"/>
    </source>
</evidence>
<dbReference type="SUPFAM" id="SSF55961">
    <property type="entry name" value="Bet v1-like"/>
    <property type="match status" value="1"/>
</dbReference>
<sequence>MASNDGFVYTNKFQSTINLQSSIAEISKLFLGAAKLFPEKLSDIYKSITVISQIPLVWEIQYAKGCPVKKEVIRVDELDVVNLKLSYTVIGGDLLKFYKNIKVEAGLIPNESGCVVTRTYEFDKKNTKFGPAFLEFDIVKIIEVDRVCSNIPSKE</sequence>
<dbReference type="Gene3D" id="3.30.530.20">
    <property type="match status" value="1"/>
</dbReference>
<gene>
    <name evidence="2" type="ORF">JCGZ_21785</name>
</gene>
<proteinExistence type="predicted"/>
<evidence type="ECO:0000259" key="1">
    <source>
        <dbReference type="Pfam" id="PF00407"/>
    </source>
</evidence>
<evidence type="ECO:0000313" key="2">
    <source>
        <dbReference type="EMBL" id="KDP21314.1"/>
    </source>
</evidence>
<dbReference type="GO" id="GO:0006952">
    <property type="term" value="P:defense response"/>
    <property type="evidence" value="ECO:0007669"/>
    <property type="project" value="InterPro"/>
</dbReference>
<reference evidence="2 3" key="1">
    <citation type="journal article" date="2014" name="PLoS ONE">
        <title>Global Analysis of Gene Expression Profiles in Physic Nut (Jatropha curcas L.) Seedlings Exposed to Salt Stress.</title>
        <authorList>
            <person name="Zhang L."/>
            <person name="Zhang C."/>
            <person name="Wu P."/>
            <person name="Chen Y."/>
            <person name="Li M."/>
            <person name="Jiang H."/>
            <person name="Wu G."/>
        </authorList>
    </citation>
    <scope>NUCLEOTIDE SEQUENCE [LARGE SCALE GENOMIC DNA]</scope>
    <source>
        <strain evidence="3">cv. GZQX0401</strain>
        <tissue evidence="2">Young leaves</tissue>
    </source>
</reference>
<keyword evidence="3" id="KW-1185">Reference proteome</keyword>
<dbReference type="Proteomes" id="UP000027138">
    <property type="component" value="Unassembled WGS sequence"/>
</dbReference>
<protein>
    <recommendedName>
        <fullName evidence="1">Bet v I/Major latex protein domain-containing protein</fullName>
    </recommendedName>
</protein>
<dbReference type="InterPro" id="IPR000916">
    <property type="entry name" value="Bet_v_I/MLP"/>
</dbReference>
<accession>A0A067JP59</accession>
<dbReference type="AlphaFoldDB" id="A0A067JP59"/>
<name>A0A067JP59_JATCU</name>
<feature type="domain" description="Bet v I/Major latex protein" evidence="1">
    <location>
        <begin position="17"/>
        <end position="129"/>
    </location>
</feature>
<dbReference type="OrthoDB" id="1887423at2759"/>